<protein>
    <submittedName>
        <fullName evidence="3">Uncharacterized protein</fullName>
    </submittedName>
</protein>
<sequence>MISDTAIVKDNELIKCPECINLKKVLSDNELAIKDLKKETEKLLSMNKDLMEDLQLKEQLIVDLNLDRQKKETLVKEIKELRINLKQYQKDKDMALEELSELKKTKLYKQNQSVKKDMLEILEKHDLLLKQIEGEKKENEALSEEVNELKKKVKSEQSIKSKYKKKFAEERTINKHLNTVVESEDNLTLSDDDSSNRYSNNIAGLMEAALDRQLADFLEGGVFGAQLDSNLAQNPVDEDGEPILPDDIYAEEVDPNEVLAQLDEGGRDYLQEESEFREPEPLRKMPRLKQTPRKPTPQGAAAINRGRDRSPVAGPSRALTPPPSAQKKGDAASLPLPVDSDDEEMPVVTRQTNVSSGEAPQNAMTNMFFEGRASCNDEEFNQPDNVLGFRCVRMGFNVPRMEVATIPNNKTSENEVPMPTPMHAELWTFLDTNGDYGVPTKWEEGGHPYVPEHNDSFTNYFKGEIPTQTDRPQVWDKEMLRNINRDTIQYDNGTKTYTIPTPWDIYDLKMHPGYRSITATDATAFGMEFTPPEQKWTFFPHTQVAALNGSRGTECLTTGDDATSWDANIGNNKHLGQWPVNYIKTPVDNIIDTSAATQVNKVRMAHLRNTQGSFGATTVRWRNPNRSYIYTQNDDNSFGPTDIMLNSDLGGYATTQFNVTGLTSDGETNSFARFTQFIFGVHPDYERKANGILPYNYFANLNVTYFSEVEWILATPAPSYLPLGPGGCDGRTEGTRSFYNTNRFGQRVFGRRRRRRVFGKLSGNHYVGPNYI</sequence>
<keyword evidence="4" id="KW-1185">Reference proteome</keyword>
<dbReference type="EMBL" id="JAWDGP010003552">
    <property type="protein sequence ID" value="KAK3773240.1"/>
    <property type="molecule type" value="Genomic_DNA"/>
</dbReference>
<feature type="region of interest" description="Disordered" evidence="2">
    <location>
        <begin position="272"/>
        <end position="344"/>
    </location>
</feature>
<dbReference type="AlphaFoldDB" id="A0AAE0ZPK2"/>
<organism evidence="3 4">
    <name type="scientific">Elysia crispata</name>
    <name type="common">lettuce slug</name>
    <dbReference type="NCBI Taxonomy" id="231223"/>
    <lineage>
        <taxon>Eukaryota</taxon>
        <taxon>Metazoa</taxon>
        <taxon>Spiralia</taxon>
        <taxon>Lophotrochozoa</taxon>
        <taxon>Mollusca</taxon>
        <taxon>Gastropoda</taxon>
        <taxon>Heterobranchia</taxon>
        <taxon>Euthyneura</taxon>
        <taxon>Panpulmonata</taxon>
        <taxon>Sacoglossa</taxon>
        <taxon>Placobranchoidea</taxon>
        <taxon>Plakobranchidae</taxon>
        <taxon>Elysia</taxon>
    </lineage>
</organism>
<proteinExistence type="predicted"/>
<dbReference type="Proteomes" id="UP001283361">
    <property type="component" value="Unassembled WGS sequence"/>
</dbReference>
<evidence type="ECO:0000313" key="3">
    <source>
        <dbReference type="EMBL" id="KAK3773240.1"/>
    </source>
</evidence>
<keyword evidence="1" id="KW-0175">Coiled coil</keyword>
<evidence type="ECO:0000256" key="1">
    <source>
        <dbReference type="SAM" id="Coils"/>
    </source>
</evidence>
<accession>A0AAE0ZPK2</accession>
<reference evidence="3" key="1">
    <citation type="journal article" date="2023" name="G3 (Bethesda)">
        <title>A reference genome for the long-term kleptoplast-retaining sea slug Elysia crispata morphotype clarki.</title>
        <authorList>
            <person name="Eastman K.E."/>
            <person name="Pendleton A.L."/>
            <person name="Shaikh M.A."/>
            <person name="Suttiyut T."/>
            <person name="Ogas R."/>
            <person name="Tomko P."/>
            <person name="Gavelis G."/>
            <person name="Widhalm J.R."/>
            <person name="Wisecaver J.H."/>
        </authorList>
    </citation>
    <scope>NUCLEOTIDE SEQUENCE</scope>
    <source>
        <strain evidence="3">ECLA1</strain>
    </source>
</reference>
<feature type="coiled-coil region" evidence="1">
    <location>
        <begin position="33"/>
        <end position="166"/>
    </location>
</feature>
<evidence type="ECO:0000256" key="2">
    <source>
        <dbReference type="SAM" id="MobiDB-lite"/>
    </source>
</evidence>
<name>A0AAE0ZPK2_9GAST</name>
<comment type="caution">
    <text evidence="3">The sequence shown here is derived from an EMBL/GenBank/DDBJ whole genome shotgun (WGS) entry which is preliminary data.</text>
</comment>
<feature type="compositionally biased region" description="Basic and acidic residues" evidence="2">
    <location>
        <begin position="272"/>
        <end position="283"/>
    </location>
</feature>
<evidence type="ECO:0000313" key="4">
    <source>
        <dbReference type="Proteomes" id="UP001283361"/>
    </source>
</evidence>
<gene>
    <name evidence="3" type="ORF">RRG08_012365</name>
</gene>